<keyword evidence="6 8" id="KW-0378">Hydrolase</keyword>
<dbReference type="GO" id="GO:0046872">
    <property type="term" value="F:metal ion binding"/>
    <property type="evidence" value="ECO:0007669"/>
    <property type="project" value="UniProtKB-KW"/>
</dbReference>
<evidence type="ECO:0000256" key="4">
    <source>
        <dbReference type="ARBA" id="ARBA00022670"/>
    </source>
</evidence>
<accession>A0A1H5XBX2</accession>
<sequence length="176" mass="18982">MFKATTIVAVKNENKVAMAGDGQVTFGESAIIKNTAKKIRKIYNDSVLIGFAGSVADAFTLSEKFEEKLEQSNGNIKKAAIELASHWRSDKILRRLEALMIVANKDALLIISGNGEVIEPDDGVAAIGSGGMYALAAARALRRNTNLQPEEIVKEALKVASEICVYTNDNIVVETL</sequence>
<proteinExistence type="inferred from homology"/>
<feature type="binding site" evidence="8">
    <location>
        <position position="167"/>
    </location>
    <ligand>
        <name>Na(+)</name>
        <dbReference type="ChEBI" id="CHEBI:29101"/>
    </ligand>
</feature>
<dbReference type="InterPro" id="IPR001353">
    <property type="entry name" value="Proteasome_sua/b"/>
</dbReference>
<feature type="active site" evidence="8">
    <location>
        <position position="5"/>
    </location>
</feature>
<keyword evidence="4 8" id="KW-0645">Protease</keyword>
<comment type="activity regulation">
    <text evidence="8">Allosterically activated by HslU binding.</text>
</comment>
<dbReference type="NCBIfam" id="NF003964">
    <property type="entry name" value="PRK05456.1"/>
    <property type="match status" value="1"/>
</dbReference>
<dbReference type="EC" id="3.4.25.2" evidence="8"/>
<evidence type="ECO:0000256" key="6">
    <source>
        <dbReference type="ARBA" id="ARBA00022801"/>
    </source>
</evidence>
<dbReference type="GO" id="GO:0009376">
    <property type="term" value="C:HslUV protease complex"/>
    <property type="evidence" value="ECO:0007669"/>
    <property type="project" value="UniProtKB-UniRule"/>
</dbReference>
<evidence type="ECO:0000313" key="10">
    <source>
        <dbReference type="Proteomes" id="UP000242850"/>
    </source>
</evidence>
<dbReference type="PROSITE" id="PS51476">
    <property type="entry name" value="PROTEASOME_BETA_2"/>
    <property type="match status" value="1"/>
</dbReference>
<comment type="similarity">
    <text evidence="2 8">Belongs to the peptidase T1B family. HslV subfamily.</text>
</comment>
<dbReference type="NCBIfam" id="TIGR03692">
    <property type="entry name" value="ATP_dep_HslV"/>
    <property type="match status" value="1"/>
</dbReference>
<evidence type="ECO:0000256" key="5">
    <source>
        <dbReference type="ARBA" id="ARBA00022723"/>
    </source>
</evidence>
<name>A0A1H5XBX2_9CLOT</name>
<evidence type="ECO:0000256" key="1">
    <source>
        <dbReference type="ARBA" id="ARBA00004496"/>
    </source>
</evidence>
<comment type="subcellular location">
    <subcellularLocation>
        <location evidence="1 8">Cytoplasm</location>
    </subcellularLocation>
</comment>
<dbReference type="GO" id="GO:0004298">
    <property type="term" value="F:threonine-type endopeptidase activity"/>
    <property type="evidence" value="ECO:0007669"/>
    <property type="project" value="UniProtKB-KW"/>
</dbReference>
<reference evidence="10" key="1">
    <citation type="submission" date="2016-10" db="EMBL/GenBank/DDBJ databases">
        <authorList>
            <person name="Varghese N."/>
            <person name="Submissions S."/>
        </authorList>
    </citation>
    <scope>NUCLEOTIDE SEQUENCE [LARGE SCALE GENOMIC DNA]</scope>
    <source>
        <strain evidence="10">DSM 5463</strain>
    </source>
</reference>
<evidence type="ECO:0000256" key="7">
    <source>
        <dbReference type="ARBA" id="ARBA00023053"/>
    </source>
</evidence>
<dbReference type="PANTHER" id="PTHR32194:SF0">
    <property type="entry name" value="ATP-DEPENDENT PROTEASE SUBUNIT HSLV"/>
    <property type="match status" value="1"/>
</dbReference>
<dbReference type="InterPro" id="IPR023333">
    <property type="entry name" value="Proteasome_suB-type"/>
</dbReference>
<protein>
    <recommendedName>
        <fullName evidence="8">ATP-dependent protease subunit HslV</fullName>
        <ecNumber evidence="8">3.4.25.2</ecNumber>
    </recommendedName>
</protein>
<organism evidence="9 10">
    <name type="scientific">Caloramator fervidus</name>
    <dbReference type="NCBI Taxonomy" id="29344"/>
    <lineage>
        <taxon>Bacteria</taxon>
        <taxon>Bacillati</taxon>
        <taxon>Bacillota</taxon>
        <taxon>Clostridia</taxon>
        <taxon>Eubacteriales</taxon>
        <taxon>Clostridiaceae</taxon>
        <taxon>Caloramator</taxon>
    </lineage>
</organism>
<dbReference type="GO" id="GO:0051603">
    <property type="term" value="P:proteolysis involved in protein catabolic process"/>
    <property type="evidence" value="ECO:0007669"/>
    <property type="project" value="InterPro"/>
</dbReference>
<dbReference type="HAMAP" id="MF_00248">
    <property type="entry name" value="HslV"/>
    <property type="match status" value="1"/>
</dbReference>
<keyword evidence="8" id="KW-0888">Threonine protease</keyword>
<dbReference type="Gene3D" id="3.60.20.10">
    <property type="entry name" value="Glutamine Phosphoribosylpyrophosphate, subunit 1, domain 1"/>
    <property type="match status" value="1"/>
</dbReference>
<dbReference type="OrthoDB" id="9804884at2"/>
<dbReference type="CDD" id="cd01913">
    <property type="entry name" value="protease_HslV"/>
    <property type="match status" value="1"/>
</dbReference>
<evidence type="ECO:0000256" key="2">
    <source>
        <dbReference type="ARBA" id="ARBA00006053"/>
    </source>
</evidence>
<dbReference type="EMBL" id="FNUK01000028">
    <property type="protein sequence ID" value="SEG09229.1"/>
    <property type="molecule type" value="Genomic_DNA"/>
</dbReference>
<comment type="subunit">
    <text evidence="8">A double ring-shaped homohexamer of HslV is capped on each side by a ring-shaped HslU homohexamer. The assembly of the HslU/HslV complex is dependent on binding of ATP.</text>
</comment>
<dbReference type="PIRSF" id="PIRSF039093">
    <property type="entry name" value="HslV"/>
    <property type="match status" value="1"/>
</dbReference>
<keyword evidence="5 8" id="KW-0479">Metal-binding</keyword>
<dbReference type="SUPFAM" id="SSF56235">
    <property type="entry name" value="N-terminal nucleophile aminohydrolases (Ntn hydrolases)"/>
    <property type="match status" value="1"/>
</dbReference>
<dbReference type="Pfam" id="PF00227">
    <property type="entry name" value="Proteasome"/>
    <property type="match status" value="1"/>
</dbReference>
<dbReference type="RefSeq" id="WP_103896636.1">
    <property type="nucleotide sequence ID" value="NZ_FNUK01000028.1"/>
</dbReference>
<dbReference type="GO" id="GO:0005839">
    <property type="term" value="C:proteasome core complex"/>
    <property type="evidence" value="ECO:0007669"/>
    <property type="project" value="InterPro"/>
</dbReference>
<comment type="function">
    <text evidence="8">Protease subunit of a proteasome-like degradation complex believed to be a general protein degrading machinery.</text>
</comment>
<dbReference type="InterPro" id="IPR022281">
    <property type="entry name" value="ATP-dep_Prtase_HsIV_su"/>
</dbReference>
<dbReference type="Proteomes" id="UP000242850">
    <property type="component" value="Unassembled WGS sequence"/>
</dbReference>
<evidence type="ECO:0000256" key="8">
    <source>
        <dbReference type="HAMAP-Rule" id="MF_00248"/>
    </source>
</evidence>
<comment type="catalytic activity">
    <reaction evidence="8">
        <text>ATP-dependent cleavage of peptide bonds with broad specificity.</text>
        <dbReference type="EC" id="3.4.25.2"/>
    </reaction>
</comment>
<evidence type="ECO:0000256" key="3">
    <source>
        <dbReference type="ARBA" id="ARBA00022490"/>
    </source>
</evidence>
<keyword evidence="7 8" id="KW-0915">Sodium</keyword>
<dbReference type="PANTHER" id="PTHR32194">
    <property type="entry name" value="METALLOPROTEASE TLDD"/>
    <property type="match status" value="1"/>
</dbReference>
<gene>
    <name evidence="8" type="primary">hslV</name>
    <name evidence="9" type="ORF">SAMN05660865_01722</name>
</gene>
<feature type="binding site" evidence="8">
    <location>
        <position position="161"/>
    </location>
    <ligand>
        <name>Na(+)</name>
        <dbReference type="ChEBI" id="CHEBI:29101"/>
    </ligand>
</feature>
<dbReference type="AlphaFoldDB" id="A0A1H5XBX2"/>
<keyword evidence="8" id="KW-0021">Allosteric enzyme</keyword>
<keyword evidence="3 8" id="KW-0963">Cytoplasm</keyword>
<keyword evidence="10" id="KW-1185">Reference proteome</keyword>
<dbReference type="InterPro" id="IPR029055">
    <property type="entry name" value="Ntn_hydrolases_N"/>
</dbReference>
<feature type="binding site" evidence="8">
    <location>
        <position position="164"/>
    </location>
    <ligand>
        <name>Na(+)</name>
        <dbReference type="ChEBI" id="CHEBI:29101"/>
    </ligand>
</feature>
<evidence type="ECO:0000313" key="9">
    <source>
        <dbReference type="EMBL" id="SEG09229.1"/>
    </source>
</evidence>